<dbReference type="PANTHER" id="PTHR21523">
    <property type="match status" value="1"/>
</dbReference>
<organism evidence="2 3">
    <name type="scientific">Necator americanus</name>
    <name type="common">Human hookworm</name>
    <dbReference type="NCBI Taxonomy" id="51031"/>
    <lineage>
        <taxon>Eukaryota</taxon>
        <taxon>Metazoa</taxon>
        <taxon>Ecdysozoa</taxon>
        <taxon>Nematoda</taxon>
        <taxon>Chromadorea</taxon>
        <taxon>Rhabditida</taxon>
        <taxon>Rhabditina</taxon>
        <taxon>Rhabditomorpha</taxon>
        <taxon>Strongyloidea</taxon>
        <taxon>Ancylostomatidae</taxon>
        <taxon>Bunostominae</taxon>
        <taxon>Necator</taxon>
    </lineage>
</organism>
<feature type="compositionally biased region" description="Basic and acidic residues" evidence="1">
    <location>
        <begin position="169"/>
        <end position="190"/>
    </location>
</feature>
<name>W2TN30_NECAM</name>
<gene>
    <name evidence="2" type="ORF">NECAME_07922</name>
</gene>
<dbReference type="OMA" id="WINILID"/>
<accession>W2TN30</accession>
<evidence type="ECO:0000313" key="2">
    <source>
        <dbReference type="EMBL" id="ETN82536.1"/>
    </source>
</evidence>
<feature type="compositionally biased region" description="Basic and acidic residues" evidence="1">
    <location>
        <begin position="452"/>
        <end position="488"/>
    </location>
</feature>
<sequence length="507" mass="58664">MKAPFAHLREFHTLVVITSPLPQQQTQQAPVRQFFEMDTEKLKDFWHTAMISGLIKAHSKQILRNLPYVEHVVYNLCTHDAKTTVALAKCAVRVFDLRDATQQRIEYERRQPVVSTSNFLERHPLTRVIHGTRSSKWTGVTKFLYRDAKKKRFFHKQKRGNKRKRKRRNVENRRDDDARNDPIGNPKERLRPAMNFGKVVSEYMKKVLQFPNAPDSRFFEKMNLGIDSRTPELANNAIETMEGVLEIVNAFAIIAINKKQQNRLLDIIMDVSGAGKALEGSGYGCGAIADYETLVRIKPEIEEVKYIKLPLVQEISRKHEKWIRARNHFTEEQKMDYEEKGYAFLNEEQLNLIYNRQEQLLHGINVTELTRMTKEQKTKRIERDIRALAALDQPSVPTWGTKHFRKRRATPPSADPELKENEERINGVLFETLQPYAFTAEVLSPHILGGAHSHEEAEHTVSEIGAHSDHIHGDEEHERAEGSHHSHEIEEETVSGLPPWIHIVNGR</sequence>
<evidence type="ECO:0000313" key="3">
    <source>
        <dbReference type="Proteomes" id="UP000053676"/>
    </source>
</evidence>
<dbReference type="KEGG" id="nai:NECAME_07922"/>
<keyword evidence="3" id="KW-1185">Reference proteome</keyword>
<feature type="region of interest" description="Disordered" evidence="1">
    <location>
        <begin position="154"/>
        <end position="190"/>
    </location>
</feature>
<protein>
    <submittedName>
        <fullName evidence="2">Uncharacterized protein</fullName>
    </submittedName>
</protein>
<dbReference type="Pfam" id="PF04870">
    <property type="entry name" value="Moulting_cycle"/>
    <property type="match status" value="1"/>
</dbReference>
<proteinExistence type="predicted"/>
<dbReference type="AlphaFoldDB" id="W2TN30"/>
<dbReference type="InterPro" id="IPR006954">
    <property type="entry name" value="Mlt-10-like"/>
</dbReference>
<dbReference type="PANTHER" id="PTHR21523:SF38">
    <property type="entry name" value="MLT-TEN (MLT-10) RELATED"/>
    <property type="match status" value="1"/>
</dbReference>
<dbReference type="EMBL" id="KI658446">
    <property type="protein sequence ID" value="ETN82536.1"/>
    <property type="molecule type" value="Genomic_DNA"/>
</dbReference>
<dbReference type="OrthoDB" id="5870064at2759"/>
<dbReference type="Proteomes" id="UP000053676">
    <property type="component" value="Unassembled WGS sequence"/>
</dbReference>
<feature type="region of interest" description="Disordered" evidence="1">
    <location>
        <begin position="452"/>
        <end position="507"/>
    </location>
</feature>
<dbReference type="STRING" id="51031.W2TN30"/>
<evidence type="ECO:0000256" key="1">
    <source>
        <dbReference type="SAM" id="MobiDB-lite"/>
    </source>
</evidence>
<feature type="region of interest" description="Disordered" evidence="1">
    <location>
        <begin position="399"/>
        <end position="421"/>
    </location>
</feature>
<feature type="compositionally biased region" description="Basic residues" evidence="1">
    <location>
        <begin position="154"/>
        <end position="168"/>
    </location>
</feature>
<reference evidence="3" key="1">
    <citation type="journal article" date="2014" name="Nat. Genet.">
        <title>Genome of the human hookworm Necator americanus.</title>
        <authorList>
            <person name="Tang Y.T."/>
            <person name="Gao X."/>
            <person name="Rosa B.A."/>
            <person name="Abubucker S."/>
            <person name="Hallsworth-Pepin K."/>
            <person name="Martin J."/>
            <person name="Tyagi R."/>
            <person name="Heizer E."/>
            <person name="Zhang X."/>
            <person name="Bhonagiri-Palsikar V."/>
            <person name="Minx P."/>
            <person name="Warren W.C."/>
            <person name="Wang Q."/>
            <person name="Zhan B."/>
            <person name="Hotez P.J."/>
            <person name="Sternberg P.W."/>
            <person name="Dougall A."/>
            <person name="Gaze S.T."/>
            <person name="Mulvenna J."/>
            <person name="Sotillo J."/>
            <person name="Ranganathan S."/>
            <person name="Rabelo E.M."/>
            <person name="Wilson R.K."/>
            <person name="Felgner P.L."/>
            <person name="Bethony J."/>
            <person name="Hawdon J.M."/>
            <person name="Gasser R.B."/>
            <person name="Loukas A."/>
            <person name="Mitreva M."/>
        </authorList>
    </citation>
    <scope>NUCLEOTIDE SEQUENCE [LARGE SCALE GENOMIC DNA]</scope>
</reference>